<evidence type="ECO:0000256" key="1">
    <source>
        <dbReference type="SAM" id="SignalP"/>
    </source>
</evidence>
<dbReference type="RefSeq" id="WP_076650365.1">
    <property type="nucleotide sequence ID" value="NZ_FTPS01000003.1"/>
</dbReference>
<keyword evidence="1" id="KW-0732">Signal</keyword>
<keyword evidence="3" id="KW-1185">Reference proteome</keyword>
<gene>
    <name evidence="2" type="ORF">SAMN05421849_2481</name>
</gene>
<protein>
    <submittedName>
        <fullName evidence="2">Uncharacterized protein</fullName>
    </submittedName>
</protein>
<reference evidence="2 3" key="1">
    <citation type="submission" date="2017-01" db="EMBL/GenBank/DDBJ databases">
        <authorList>
            <person name="Mah S.A."/>
            <person name="Swanson W.J."/>
            <person name="Moy G.W."/>
            <person name="Vacquier V.D."/>
        </authorList>
    </citation>
    <scope>NUCLEOTIDE SEQUENCE [LARGE SCALE GENOMIC DNA]</scope>
    <source>
        <strain evidence="2 3">DSM 21219</strain>
    </source>
</reference>
<evidence type="ECO:0000313" key="2">
    <source>
        <dbReference type="EMBL" id="SIT86980.1"/>
    </source>
</evidence>
<dbReference type="AlphaFoldDB" id="A0A1R3X9M6"/>
<organism evidence="2 3">
    <name type="scientific">Pontibaca methylaminivorans</name>
    <dbReference type="NCBI Taxonomy" id="515897"/>
    <lineage>
        <taxon>Bacteria</taxon>
        <taxon>Pseudomonadati</taxon>
        <taxon>Pseudomonadota</taxon>
        <taxon>Alphaproteobacteria</taxon>
        <taxon>Rhodobacterales</taxon>
        <taxon>Roseobacteraceae</taxon>
        <taxon>Pontibaca</taxon>
    </lineage>
</organism>
<proteinExistence type="predicted"/>
<feature type="signal peptide" evidence="1">
    <location>
        <begin position="1"/>
        <end position="22"/>
    </location>
</feature>
<dbReference type="Proteomes" id="UP000192455">
    <property type="component" value="Unassembled WGS sequence"/>
</dbReference>
<accession>A0A1R3X9M6</accession>
<dbReference type="EMBL" id="FTPS01000003">
    <property type="protein sequence ID" value="SIT86980.1"/>
    <property type="molecule type" value="Genomic_DNA"/>
</dbReference>
<feature type="chain" id="PRO_5012865103" evidence="1">
    <location>
        <begin position="23"/>
        <end position="103"/>
    </location>
</feature>
<evidence type="ECO:0000313" key="3">
    <source>
        <dbReference type="Proteomes" id="UP000192455"/>
    </source>
</evidence>
<dbReference type="STRING" id="515897.SAMN05421849_2481"/>
<name>A0A1R3X9M6_9RHOB</name>
<sequence length="103" mass="11633">MKRFLSGTLVFGALILAEPVLAGPIDRACRQSARAAATSQLCGCLQSLADTTLKRSDHRRVARFFNKPDKAQKLRQSNRRRDAELWQRYRGYANLAEQVCRPA</sequence>